<feature type="domain" description="Response regulatory" evidence="3">
    <location>
        <begin position="152"/>
        <end position="268"/>
    </location>
</feature>
<dbReference type="InterPro" id="IPR011006">
    <property type="entry name" value="CheY-like_superfamily"/>
</dbReference>
<evidence type="ECO:0000256" key="2">
    <source>
        <dbReference type="PROSITE-ProRule" id="PRU00169"/>
    </source>
</evidence>
<reference evidence="4" key="2">
    <citation type="journal article" date="2021" name="Mar. Drugs">
        <title>Genome Reduction and Secondary Metabolism of the Marine Sponge-Associated Cyanobacterium Leptothoe.</title>
        <authorList>
            <person name="Konstantinou D."/>
            <person name="Popin R.V."/>
            <person name="Fewer D.P."/>
            <person name="Sivonen K."/>
            <person name="Gkelis S."/>
        </authorList>
    </citation>
    <scope>NUCLEOTIDE SEQUENCE</scope>
    <source>
        <strain evidence="4">TAU-MAC 1115</strain>
    </source>
</reference>
<accession>A0A947DEN4</accession>
<comment type="caution">
    <text evidence="4">The sequence shown here is derived from an EMBL/GenBank/DDBJ whole genome shotgun (WGS) entry which is preliminary data.</text>
</comment>
<dbReference type="SUPFAM" id="SSF52172">
    <property type="entry name" value="CheY-like"/>
    <property type="match status" value="2"/>
</dbReference>
<dbReference type="PANTHER" id="PTHR44591">
    <property type="entry name" value="STRESS RESPONSE REGULATOR PROTEIN 1"/>
    <property type="match status" value="1"/>
</dbReference>
<evidence type="ECO:0000313" key="5">
    <source>
        <dbReference type="Proteomes" id="UP000717364"/>
    </source>
</evidence>
<proteinExistence type="predicted"/>
<dbReference type="GO" id="GO:0000160">
    <property type="term" value="P:phosphorelay signal transduction system"/>
    <property type="evidence" value="ECO:0007669"/>
    <property type="project" value="InterPro"/>
</dbReference>
<organism evidence="4 5">
    <name type="scientific">Leptothoe spongobia TAU-MAC 1115</name>
    <dbReference type="NCBI Taxonomy" id="1967444"/>
    <lineage>
        <taxon>Bacteria</taxon>
        <taxon>Bacillati</taxon>
        <taxon>Cyanobacteriota</taxon>
        <taxon>Cyanophyceae</taxon>
        <taxon>Nodosilineales</taxon>
        <taxon>Cymatolegaceae</taxon>
        <taxon>Leptothoe</taxon>
        <taxon>Leptothoe spongobia</taxon>
    </lineage>
</organism>
<evidence type="ECO:0000259" key="3">
    <source>
        <dbReference type="PROSITE" id="PS50110"/>
    </source>
</evidence>
<dbReference type="PANTHER" id="PTHR44591:SF23">
    <property type="entry name" value="CHEY SUBFAMILY"/>
    <property type="match status" value="1"/>
</dbReference>
<dbReference type="PROSITE" id="PS50110">
    <property type="entry name" value="RESPONSE_REGULATORY"/>
    <property type="match status" value="2"/>
</dbReference>
<dbReference type="SMART" id="SM00448">
    <property type="entry name" value="REC"/>
    <property type="match status" value="2"/>
</dbReference>
<sequence>MTKLLLISNEQSCQRLQQEFEGDGYEAVTANRGDEGLILATAASPDLILLDMDVPIVNGWQVIKVLKKARATGLIPVIAIANRTIDGQLLRQAGFDTYVRKPVSVRTLFQRIETLLDNVSVVRKMPSKLSAFSVASMEQAITPPQQQFGHTTVVYVDDRPTHRQAMVEIISRAGYNCVRIPDALQDLSQLLELRPQLIFIDLIMPMANSYGLCAQIRQMSAFKETPIIIVADNDNITERVRARVAGTSGFIRKTDKAQYILEVLIKYLHLSLK</sequence>
<feature type="domain" description="Response regulatory" evidence="3">
    <location>
        <begin position="2"/>
        <end position="116"/>
    </location>
</feature>
<evidence type="ECO:0000313" key="4">
    <source>
        <dbReference type="EMBL" id="MBT9315530.1"/>
    </source>
</evidence>
<dbReference type="InterPro" id="IPR050595">
    <property type="entry name" value="Bact_response_regulator"/>
</dbReference>
<feature type="modified residue" description="4-aspartylphosphate" evidence="2">
    <location>
        <position position="201"/>
    </location>
</feature>
<dbReference type="InterPro" id="IPR001789">
    <property type="entry name" value="Sig_transdc_resp-reg_receiver"/>
</dbReference>
<feature type="modified residue" description="4-aspartylphosphate" evidence="2">
    <location>
        <position position="51"/>
    </location>
</feature>
<protein>
    <submittedName>
        <fullName evidence="4">Response regulator</fullName>
    </submittedName>
</protein>
<dbReference type="AlphaFoldDB" id="A0A947DEN4"/>
<dbReference type="Gene3D" id="3.40.50.2300">
    <property type="match status" value="2"/>
</dbReference>
<keyword evidence="5" id="KW-1185">Reference proteome</keyword>
<dbReference type="EMBL" id="JADOES010000013">
    <property type="protein sequence ID" value="MBT9315530.1"/>
    <property type="molecule type" value="Genomic_DNA"/>
</dbReference>
<dbReference type="Pfam" id="PF00072">
    <property type="entry name" value="Response_reg"/>
    <property type="match status" value="2"/>
</dbReference>
<name>A0A947DEN4_9CYAN</name>
<keyword evidence="1 2" id="KW-0597">Phosphoprotein</keyword>
<reference evidence="4" key="1">
    <citation type="submission" date="2020-11" db="EMBL/GenBank/DDBJ databases">
        <authorList>
            <person name="Konstantinou D."/>
            <person name="Gkelis S."/>
            <person name="Popin R."/>
            <person name="Fewer D."/>
            <person name="Sivonen K."/>
        </authorList>
    </citation>
    <scope>NUCLEOTIDE SEQUENCE</scope>
    <source>
        <strain evidence="4">TAU-MAC 1115</strain>
    </source>
</reference>
<gene>
    <name evidence="4" type="ORF">IXB50_08840</name>
</gene>
<evidence type="ECO:0000256" key="1">
    <source>
        <dbReference type="ARBA" id="ARBA00022553"/>
    </source>
</evidence>
<dbReference type="RefSeq" id="WP_215608601.1">
    <property type="nucleotide sequence ID" value="NZ_JADOES010000013.1"/>
</dbReference>
<dbReference type="Proteomes" id="UP000717364">
    <property type="component" value="Unassembled WGS sequence"/>
</dbReference>